<organism evidence="1 2">
    <name type="scientific">Eikenella corrodens</name>
    <dbReference type="NCBI Taxonomy" id="539"/>
    <lineage>
        <taxon>Bacteria</taxon>
        <taxon>Pseudomonadati</taxon>
        <taxon>Pseudomonadota</taxon>
        <taxon>Betaproteobacteria</taxon>
        <taxon>Neisseriales</taxon>
        <taxon>Neisseriaceae</taxon>
        <taxon>Eikenella</taxon>
    </lineage>
</organism>
<evidence type="ECO:0000313" key="1">
    <source>
        <dbReference type="EMBL" id="OAM20365.1"/>
    </source>
</evidence>
<dbReference type="EMBL" id="LXSH01000028">
    <property type="protein sequence ID" value="OAM20365.1"/>
    <property type="molecule type" value="Genomic_DNA"/>
</dbReference>
<evidence type="ECO:0000313" key="2">
    <source>
        <dbReference type="Proteomes" id="UP000078103"/>
    </source>
</evidence>
<dbReference type="RefSeq" id="WP_064084354.1">
    <property type="nucleotide sequence ID" value="NZ_LXSH01000028.1"/>
</dbReference>
<reference evidence="2" key="1">
    <citation type="submission" date="2016-05" db="EMBL/GenBank/DDBJ databases">
        <title>Draft genome of Corynebacterium afermentans subsp. afermentans LCDC 88199T.</title>
        <authorList>
            <person name="Bernier A.-M."/>
            <person name="Bernard K."/>
        </authorList>
    </citation>
    <scope>NUCLEOTIDE SEQUENCE [LARGE SCALE GENOMIC DNA]</scope>
    <source>
        <strain evidence="2">NML120819</strain>
    </source>
</reference>
<comment type="caution">
    <text evidence="1">The sequence shown here is derived from an EMBL/GenBank/DDBJ whole genome shotgun (WGS) entry which is preliminary data.</text>
</comment>
<dbReference type="AlphaFoldDB" id="A0A1A9RLB9"/>
<proteinExistence type="predicted"/>
<accession>A0A1A9RLB9</accession>
<sequence length="94" mass="10839">MNLRYLYNHHKNTVTIQAELMGYLPAENALHSWSTRKPRPGEIDVVSEKTFRQSDTAAIHAYVESLYAADADIRAKANHRLPVARTIQYHYRGE</sequence>
<name>A0A1A9RLB9_EIKCO</name>
<gene>
    <name evidence="1" type="ORF">A7P89_10730</name>
</gene>
<dbReference type="Proteomes" id="UP000078103">
    <property type="component" value="Unassembled WGS sequence"/>
</dbReference>
<protein>
    <submittedName>
        <fullName evidence="1">Uncharacterized protein</fullName>
    </submittedName>
</protein>